<dbReference type="EMBL" id="JAMYWD010000012">
    <property type="protein sequence ID" value="KAJ4951947.1"/>
    <property type="molecule type" value="Genomic_DNA"/>
</dbReference>
<accession>A0A9Q0JUG5</accession>
<evidence type="ECO:0000313" key="2">
    <source>
        <dbReference type="EMBL" id="KAJ4951947.1"/>
    </source>
</evidence>
<proteinExistence type="predicted"/>
<organism evidence="2 3">
    <name type="scientific">Protea cynaroides</name>
    <dbReference type="NCBI Taxonomy" id="273540"/>
    <lineage>
        <taxon>Eukaryota</taxon>
        <taxon>Viridiplantae</taxon>
        <taxon>Streptophyta</taxon>
        <taxon>Embryophyta</taxon>
        <taxon>Tracheophyta</taxon>
        <taxon>Spermatophyta</taxon>
        <taxon>Magnoliopsida</taxon>
        <taxon>Proteales</taxon>
        <taxon>Proteaceae</taxon>
        <taxon>Protea</taxon>
    </lineage>
</organism>
<name>A0A9Q0JUG5_9MAGN</name>
<sequence>MLRWENEVENIVGEAREYRHPSIVDWRSVARVAETIPSSDVDDEEETQASSLTSYRANEHEDEDEDEDENEGTESFNFCGSFFLSSVSFQLTAEQVWVSKGPTDMVFWTSK</sequence>
<protein>
    <submittedName>
        <fullName evidence="2">Uncharacterized protein</fullName>
    </submittedName>
</protein>
<feature type="compositionally biased region" description="Acidic residues" evidence="1">
    <location>
        <begin position="60"/>
        <end position="72"/>
    </location>
</feature>
<keyword evidence="3" id="KW-1185">Reference proteome</keyword>
<reference evidence="2" key="1">
    <citation type="journal article" date="2023" name="Plant J.">
        <title>The genome of the king protea, Protea cynaroides.</title>
        <authorList>
            <person name="Chang J."/>
            <person name="Duong T.A."/>
            <person name="Schoeman C."/>
            <person name="Ma X."/>
            <person name="Roodt D."/>
            <person name="Barker N."/>
            <person name="Li Z."/>
            <person name="Van de Peer Y."/>
            <person name="Mizrachi E."/>
        </authorList>
    </citation>
    <scope>NUCLEOTIDE SEQUENCE</scope>
    <source>
        <tissue evidence="2">Young leaves</tissue>
    </source>
</reference>
<gene>
    <name evidence="2" type="ORF">NE237_028779</name>
</gene>
<evidence type="ECO:0000256" key="1">
    <source>
        <dbReference type="SAM" id="MobiDB-lite"/>
    </source>
</evidence>
<evidence type="ECO:0000313" key="3">
    <source>
        <dbReference type="Proteomes" id="UP001141806"/>
    </source>
</evidence>
<comment type="caution">
    <text evidence="2">The sequence shown here is derived from an EMBL/GenBank/DDBJ whole genome shotgun (WGS) entry which is preliminary data.</text>
</comment>
<dbReference type="AlphaFoldDB" id="A0A9Q0JUG5"/>
<dbReference type="Proteomes" id="UP001141806">
    <property type="component" value="Unassembled WGS sequence"/>
</dbReference>
<feature type="region of interest" description="Disordered" evidence="1">
    <location>
        <begin position="35"/>
        <end position="74"/>
    </location>
</feature>